<dbReference type="OrthoDB" id="5903835at2759"/>
<evidence type="ECO:0000313" key="2">
    <source>
        <dbReference type="Proteomes" id="UP000580250"/>
    </source>
</evidence>
<dbReference type="Proteomes" id="UP000580250">
    <property type="component" value="Unassembled WGS sequence"/>
</dbReference>
<protein>
    <submittedName>
        <fullName evidence="1">Uncharacterized protein</fullName>
    </submittedName>
</protein>
<comment type="caution">
    <text evidence="1">The sequence shown here is derived from an EMBL/GenBank/DDBJ whole genome shotgun (WGS) entry which is preliminary data.</text>
</comment>
<dbReference type="AlphaFoldDB" id="A0A6V7WBF5"/>
<reference evidence="1 2" key="1">
    <citation type="submission" date="2020-08" db="EMBL/GenBank/DDBJ databases">
        <authorList>
            <person name="Koutsovoulos G."/>
            <person name="Danchin GJ E."/>
        </authorList>
    </citation>
    <scope>NUCLEOTIDE SEQUENCE [LARGE SCALE GENOMIC DNA]</scope>
</reference>
<dbReference type="EMBL" id="CAJEWN010000503">
    <property type="protein sequence ID" value="CAD2184457.1"/>
    <property type="molecule type" value="Genomic_DNA"/>
</dbReference>
<gene>
    <name evidence="1" type="ORF">MENT_LOCUS36813</name>
</gene>
<sequence>MSPTLLPEFLILKGHSTLRISSIFDFSPSLPSFSICHIVIENYFILSKMRFLSPEVQLDIFKWLTFKQLIYIQQTNNFYKIFLNKYEDKLARKKFDKLEILYGNEGSSSYYEFFEPDPKLYDFQISEQLEKKWKCGIENSIPMFLSDFDTNMNIVVCELEQYSYHEESYYSQLPNLPKNIEDMKIARCILEQLFNCCFEFVQLDKVIFNPQMIKLLFDENKTNMPLQIHCQSAHLFILNKSDNSLLEFILNHLISKEFTLDFWKYNRRMQNINILFGILTKGEDKFGVVSCRHVQSEFCNDIIKHIETSEKVSKMVKEIKFGDIRGTLKIIESAENVEKKVGDKNLKSTKYQLSNKHNPEMKFSVYTKEVQITYGRPSNDVEIKRMN</sequence>
<accession>A0A6V7WBF5</accession>
<proteinExistence type="predicted"/>
<evidence type="ECO:0000313" key="1">
    <source>
        <dbReference type="EMBL" id="CAD2184457.1"/>
    </source>
</evidence>
<name>A0A6V7WBF5_MELEN</name>
<organism evidence="1 2">
    <name type="scientific">Meloidogyne enterolobii</name>
    <name type="common">Root-knot nematode worm</name>
    <name type="synonym">Meloidogyne mayaguensis</name>
    <dbReference type="NCBI Taxonomy" id="390850"/>
    <lineage>
        <taxon>Eukaryota</taxon>
        <taxon>Metazoa</taxon>
        <taxon>Ecdysozoa</taxon>
        <taxon>Nematoda</taxon>
        <taxon>Chromadorea</taxon>
        <taxon>Rhabditida</taxon>
        <taxon>Tylenchina</taxon>
        <taxon>Tylenchomorpha</taxon>
        <taxon>Tylenchoidea</taxon>
        <taxon>Meloidogynidae</taxon>
        <taxon>Meloidogyninae</taxon>
        <taxon>Meloidogyne</taxon>
    </lineage>
</organism>